<accession>A0A318JW94</accession>
<feature type="region of interest" description="Disordered" evidence="1">
    <location>
        <begin position="231"/>
        <end position="252"/>
    </location>
</feature>
<proteinExistence type="predicted"/>
<dbReference type="EMBL" id="QJKF01000013">
    <property type="protein sequence ID" value="PXX58769.1"/>
    <property type="molecule type" value="Genomic_DNA"/>
</dbReference>
<comment type="caution">
    <text evidence="2">The sequence shown here is derived from an EMBL/GenBank/DDBJ whole genome shotgun (WGS) entry which is preliminary data.</text>
</comment>
<gene>
    <name evidence="2" type="ORF">DFR70_113104</name>
</gene>
<dbReference type="SUPFAM" id="SSF63411">
    <property type="entry name" value="LuxS/MPP-like metallohydrolase"/>
    <property type="match status" value="2"/>
</dbReference>
<dbReference type="GO" id="GO:0046872">
    <property type="term" value="F:metal ion binding"/>
    <property type="evidence" value="ECO:0007669"/>
    <property type="project" value="InterPro"/>
</dbReference>
<name>A0A318JW94_9NOCA</name>
<protein>
    <recommendedName>
        <fullName evidence="4">Zn-dependent peptidase</fullName>
    </recommendedName>
</protein>
<dbReference type="OrthoDB" id="9762027at2"/>
<dbReference type="InterPro" id="IPR011249">
    <property type="entry name" value="Metalloenz_LuxS/M16"/>
</dbReference>
<evidence type="ECO:0008006" key="4">
    <source>
        <dbReference type="Google" id="ProtNLM"/>
    </source>
</evidence>
<evidence type="ECO:0000313" key="2">
    <source>
        <dbReference type="EMBL" id="PXX58769.1"/>
    </source>
</evidence>
<dbReference type="Gene3D" id="3.30.830.10">
    <property type="entry name" value="Metalloenzyme, LuxS/M16 peptidase-like"/>
    <property type="match status" value="2"/>
</dbReference>
<dbReference type="PANTHER" id="PTHR43016:SF13">
    <property type="entry name" value="PRESEQUENCE PROTEASE, MITOCHONDRIAL"/>
    <property type="match status" value="1"/>
</dbReference>
<evidence type="ECO:0000256" key="1">
    <source>
        <dbReference type="SAM" id="MobiDB-lite"/>
    </source>
</evidence>
<dbReference type="Proteomes" id="UP000247569">
    <property type="component" value="Unassembled WGS sequence"/>
</dbReference>
<dbReference type="AlphaFoldDB" id="A0A318JW94"/>
<keyword evidence="3" id="KW-1185">Reference proteome</keyword>
<organism evidence="2 3">
    <name type="scientific">Nocardia tenerifensis</name>
    <dbReference type="NCBI Taxonomy" id="228006"/>
    <lineage>
        <taxon>Bacteria</taxon>
        <taxon>Bacillati</taxon>
        <taxon>Actinomycetota</taxon>
        <taxon>Actinomycetes</taxon>
        <taxon>Mycobacteriales</taxon>
        <taxon>Nocardiaceae</taxon>
        <taxon>Nocardia</taxon>
    </lineage>
</organism>
<dbReference type="RefSeq" id="WP_110293849.1">
    <property type="nucleotide sequence ID" value="NZ_QJKF01000013.1"/>
</dbReference>
<evidence type="ECO:0000313" key="3">
    <source>
        <dbReference type="Proteomes" id="UP000247569"/>
    </source>
</evidence>
<dbReference type="PANTHER" id="PTHR43016">
    <property type="entry name" value="PRESEQUENCE PROTEASE"/>
    <property type="match status" value="1"/>
</dbReference>
<sequence>MTGAWRPLGEVEHDGVRYTFWQHPTGATHLHRHADEPEFGFGISFRTPAADDSGLPHAVEHLVGTGSRRYPMSSALLTAAYRSCSGFMNGLSETGRTTYACTATDERDYADLLEVLLDGLYHPLLRRRDFLREVCRATAGAGGSGAQWRGIIRSEIALKAETPAQWFGRLAVRRFRPDDPAQFRHDGTPGGLSGLEYEPCVAFHDVYYRPEEAHSFASSPDAEPTLTALASAHAERSRAGVHHGPPGGRKALLHGPIGPAPRYWAAARIQVSGCGWNAWHEAEALTRALASDHRGRDGRWTIVNPAPSGTGVVVYVGIPTDGDDTPHALSHLRVLEAAVRHARANPAPLEGYSPLDLLGVPYRTMPPSVSWGLALAGPRVAGHAPLALLGARGCDHTPPSRMELGIVTDAGQAGNDPGRPTPARIRQDTALWRARIGDQDASVLPLRPLRARTVATHPVVEHLAPGLELWPSDEPTRTLTHVLLPVEPDSAFLIDPLVRFLRTATAKIPVPTCMPRPALRTGAVMARGSGAGATVDLLFDGWSPRFWTALLTTIAETPALTTALVAAITRALRQRSFTLVSAPHEIVASAAVARVSRVGAAHDAVTGLPAMARWRSLFAAGVTDGSMNALTTALLRLADAEIRLLVTGPRATATHLDWTRDRPTWTARDRAPVPAVTVAFTNEHEWHAHATAWPIAARVDAATAAVLGADLRRRFIHPLVREEGGAYTAYAGFDATASALVAYTGADPCDATRCRQLGTLPESRYFRPDEDALETARLMVLQRYRLDPKDFPSAVARALAAPHRPPTVAELAAVTAADLAHLAETSLSAQQCASVSH</sequence>
<reference evidence="2 3" key="1">
    <citation type="submission" date="2018-05" db="EMBL/GenBank/DDBJ databases">
        <title>Genomic Encyclopedia of Type Strains, Phase IV (KMG-IV): sequencing the most valuable type-strain genomes for metagenomic binning, comparative biology and taxonomic classification.</title>
        <authorList>
            <person name="Goeker M."/>
        </authorList>
    </citation>
    <scope>NUCLEOTIDE SEQUENCE [LARGE SCALE GENOMIC DNA]</scope>
    <source>
        <strain evidence="2 3">DSM 44704</strain>
    </source>
</reference>